<feature type="transmembrane region" description="Helical" evidence="5">
    <location>
        <begin position="173"/>
        <end position="189"/>
    </location>
</feature>
<dbReference type="PANTHER" id="PTHR37422">
    <property type="entry name" value="TEICHURONIC ACID BIOSYNTHESIS PROTEIN TUAE"/>
    <property type="match status" value="1"/>
</dbReference>
<proteinExistence type="predicted"/>
<evidence type="ECO:0000256" key="5">
    <source>
        <dbReference type="SAM" id="Phobius"/>
    </source>
</evidence>
<dbReference type="PANTHER" id="PTHR37422:SF23">
    <property type="entry name" value="TEICHURONIC ACID BIOSYNTHESIS PROTEIN TUAE"/>
    <property type="match status" value="1"/>
</dbReference>
<feature type="transmembrane region" description="Helical" evidence="5">
    <location>
        <begin position="100"/>
        <end position="116"/>
    </location>
</feature>
<name>A0ABY7BJC3_9FIRM</name>
<dbReference type="InterPro" id="IPR007016">
    <property type="entry name" value="O-antigen_ligase-rel_domated"/>
</dbReference>
<dbReference type="EMBL" id="CP113865">
    <property type="protein sequence ID" value="WAM32933.1"/>
    <property type="molecule type" value="Genomic_DNA"/>
</dbReference>
<feature type="transmembrane region" description="Helical" evidence="5">
    <location>
        <begin position="374"/>
        <end position="393"/>
    </location>
</feature>
<dbReference type="RefSeq" id="WP_045169619.1">
    <property type="nucleotide sequence ID" value="NZ_CP113865.1"/>
</dbReference>
<comment type="subcellular location">
    <subcellularLocation>
        <location evidence="1">Membrane</location>
        <topology evidence="1">Multi-pass membrane protein</topology>
    </subcellularLocation>
</comment>
<keyword evidence="2 5" id="KW-0812">Transmembrane</keyword>
<feature type="transmembrane region" description="Helical" evidence="5">
    <location>
        <begin position="242"/>
        <end position="259"/>
    </location>
</feature>
<protein>
    <submittedName>
        <fullName evidence="7">O-antigen ligase family protein</fullName>
    </submittedName>
</protein>
<evidence type="ECO:0000313" key="7">
    <source>
        <dbReference type="EMBL" id="WAM32933.1"/>
    </source>
</evidence>
<accession>A0ABY7BJC3</accession>
<reference evidence="7" key="1">
    <citation type="submission" date="2022-12" db="EMBL/GenBank/DDBJ databases">
        <authorList>
            <person name="Bing R.G."/>
            <person name="Willard D.J."/>
            <person name="Manesh M.J.H."/>
            <person name="Laemthong T."/>
            <person name="Crosby J.R."/>
            <person name="Kelly R.M."/>
        </authorList>
    </citation>
    <scope>NUCLEOTIDE SEQUENCE</scope>
    <source>
        <strain evidence="7">DSM 8990</strain>
    </source>
</reference>
<evidence type="ECO:0000256" key="3">
    <source>
        <dbReference type="ARBA" id="ARBA00022989"/>
    </source>
</evidence>
<evidence type="ECO:0000256" key="1">
    <source>
        <dbReference type="ARBA" id="ARBA00004141"/>
    </source>
</evidence>
<gene>
    <name evidence="7" type="ORF">OTK00_001387</name>
</gene>
<keyword evidence="4 5" id="KW-0472">Membrane</keyword>
<feature type="transmembrane region" description="Helical" evidence="5">
    <location>
        <begin position="296"/>
        <end position="317"/>
    </location>
</feature>
<sequence length="427" mass="49706">MEKPFNLKIKERYLPFIIYLAFLTGFFGSTLAYPRLSYLFLYRIFLGLLFMLIFIDMILNGVEIKKFLNFSSYFLAGWIAYSLLSFLWAQDIKSALRDQVFLTGNILVILIFMYYSNYIKWNILENIILFSYTINVLVGYWEVITDKHLWTSKVSLYNLHRTPSTFFSNPNDFATFLVLYLPFILNFVINKGILAKKVTALIDIILSVPLLILTTSRANYIGFVLVLTVYFLLIEKSEKREYLKYSFAVFLFLIILIGFRLDFGLFSKAGQIISTQLLSLFDFSDSTLSSNVRRELLIVYGLSFLYDYLFFGVGSGNSRALMEKVKQYTINVELHNWFLDVLVCYGIIVFVFYIVWILYIVYKLLQIKCTENKFRLPAISIISSIAAFGFSSISSSKMIEMRIMWFLFALAVFIISNIQKSKGEQKS</sequence>
<dbReference type="GO" id="GO:0016874">
    <property type="term" value="F:ligase activity"/>
    <property type="evidence" value="ECO:0007669"/>
    <property type="project" value="UniProtKB-KW"/>
</dbReference>
<feature type="domain" description="O-antigen ligase-related" evidence="6">
    <location>
        <begin position="205"/>
        <end position="354"/>
    </location>
</feature>
<feature type="transmembrane region" description="Helical" evidence="5">
    <location>
        <begin position="12"/>
        <end position="33"/>
    </location>
</feature>
<evidence type="ECO:0000256" key="2">
    <source>
        <dbReference type="ARBA" id="ARBA00022692"/>
    </source>
</evidence>
<keyword evidence="8" id="KW-1185">Reference proteome</keyword>
<feature type="transmembrane region" description="Helical" evidence="5">
    <location>
        <begin position="70"/>
        <end position="88"/>
    </location>
</feature>
<feature type="transmembrane region" description="Helical" evidence="5">
    <location>
        <begin position="123"/>
        <end position="141"/>
    </location>
</feature>
<evidence type="ECO:0000259" key="6">
    <source>
        <dbReference type="Pfam" id="PF04932"/>
    </source>
</evidence>
<organism evidence="7 8">
    <name type="scientific">Caldicellulosiruptor morganii</name>
    <dbReference type="NCBI Taxonomy" id="1387555"/>
    <lineage>
        <taxon>Bacteria</taxon>
        <taxon>Bacillati</taxon>
        <taxon>Bacillota</taxon>
        <taxon>Bacillota incertae sedis</taxon>
        <taxon>Caldicellulosiruptorales</taxon>
        <taxon>Caldicellulosiruptoraceae</taxon>
        <taxon>Caldicellulosiruptor</taxon>
    </lineage>
</organism>
<keyword evidence="3 5" id="KW-1133">Transmembrane helix</keyword>
<feature type="transmembrane region" description="Helical" evidence="5">
    <location>
        <begin position="399"/>
        <end position="418"/>
    </location>
</feature>
<evidence type="ECO:0000256" key="4">
    <source>
        <dbReference type="ARBA" id="ARBA00023136"/>
    </source>
</evidence>
<feature type="transmembrane region" description="Helical" evidence="5">
    <location>
        <begin position="337"/>
        <end position="362"/>
    </location>
</feature>
<feature type="transmembrane region" description="Helical" evidence="5">
    <location>
        <begin position="218"/>
        <end position="235"/>
    </location>
</feature>
<keyword evidence="7" id="KW-0436">Ligase</keyword>
<evidence type="ECO:0000313" key="8">
    <source>
        <dbReference type="Proteomes" id="UP001164909"/>
    </source>
</evidence>
<dbReference type="Proteomes" id="UP001164909">
    <property type="component" value="Chromosome"/>
</dbReference>
<dbReference type="Pfam" id="PF04932">
    <property type="entry name" value="Wzy_C"/>
    <property type="match status" value="1"/>
</dbReference>
<dbReference type="InterPro" id="IPR051533">
    <property type="entry name" value="WaaL-like"/>
</dbReference>
<feature type="transmembrane region" description="Helical" evidence="5">
    <location>
        <begin position="39"/>
        <end position="58"/>
    </location>
</feature>